<organism evidence="2 3">
    <name type="scientific">Periconia macrospinosa</name>
    <dbReference type="NCBI Taxonomy" id="97972"/>
    <lineage>
        <taxon>Eukaryota</taxon>
        <taxon>Fungi</taxon>
        <taxon>Dikarya</taxon>
        <taxon>Ascomycota</taxon>
        <taxon>Pezizomycotina</taxon>
        <taxon>Dothideomycetes</taxon>
        <taxon>Pleosporomycetidae</taxon>
        <taxon>Pleosporales</taxon>
        <taxon>Massarineae</taxon>
        <taxon>Periconiaceae</taxon>
        <taxon>Periconia</taxon>
    </lineage>
</organism>
<feature type="signal peptide" evidence="1">
    <location>
        <begin position="1"/>
        <end position="20"/>
    </location>
</feature>
<accession>A0A2V1DJA7</accession>
<dbReference type="EMBL" id="KZ805417">
    <property type="protein sequence ID" value="PVH98252.1"/>
    <property type="molecule type" value="Genomic_DNA"/>
</dbReference>
<protein>
    <submittedName>
        <fullName evidence="2">Uncharacterized protein</fullName>
    </submittedName>
</protein>
<proteinExistence type="predicted"/>
<reference evidence="2 3" key="1">
    <citation type="journal article" date="2018" name="Sci. Rep.">
        <title>Comparative genomics provides insights into the lifestyle and reveals functional heterogeneity of dark septate endophytic fungi.</title>
        <authorList>
            <person name="Knapp D.G."/>
            <person name="Nemeth J.B."/>
            <person name="Barry K."/>
            <person name="Hainaut M."/>
            <person name="Henrissat B."/>
            <person name="Johnson J."/>
            <person name="Kuo A."/>
            <person name="Lim J.H.P."/>
            <person name="Lipzen A."/>
            <person name="Nolan M."/>
            <person name="Ohm R.A."/>
            <person name="Tamas L."/>
            <person name="Grigoriev I.V."/>
            <person name="Spatafora J.W."/>
            <person name="Nagy L.G."/>
            <person name="Kovacs G.M."/>
        </authorList>
    </citation>
    <scope>NUCLEOTIDE SEQUENCE [LARGE SCALE GENOMIC DNA]</scope>
    <source>
        <strain evidence="2 3">DSE2036</strain>
    </source>
</reference>
<keyword evidence="3" id="KW-1185">Reference proteome</keyword>
<gene>
    <name evidence="2" type="ORF">DM02DRAFT_51502</name>
</gene>
<name>A0A2V1DJA7_9PLEO</name>
<evidence type="ECO:0000256" key="1">
    <source>
        <dbReference type="SAM" id="SignalP"/>
    </source>
</evidence>
<evidence type="ECO:0000313" key="2">
    <source>
        <dbReference type="EMBL" id="PVH98252.1"/>
    </source>
</evidence>
<dbReference type="Proteomes" id="UP000244855">
    <property type="component" value="Unassembled WGS sequence"/>
</dbReference>
<keyword evidence="1" id="KW-0732">Signal</keyword>
<dbReference type="AlphaFoldDB" id="A0A2V1DJA7"/>
<feature type="chain" id="PRO_5016030873" evidence="1">
    <location>
        <begin position="21"/>
        <end position="151"/>
    </location>
</feature>
<sequence>MLSTIAAAAILPTCIPALSSAPASSSPSSTFLSSHSSSIPVRASSSTSLQLLSHRFLPGRRLPFIPHIHRRTSRHDQYRSSSFEEQIPLDFSIVRLPLKSFVCLASELITPVVFHSAQLIARIYKRWVPIQPQGYLHGRSDRLLEAQSSTS</sequence>
<evidence type="ECO:0000313" key="3">
    <source>
        <dbReference type="Proteomes" id="UP000244855"/>
    </source>
</evidence>